<dbReference type="GO" id="GO:0005634">
    <property type="term" value="C:nucleus"/>
    <property type="evidence" value="ECO:0007669"/>
    <property type="project" value="TreeGrafter"/>
</dbReference>
<dbReference type="Pfam" id="PF09445">
    <property type="entry name" value="Methyltransf_15"/>
    <property type="match status" value="1"/>
</dbReference>
<dbReference type="SUPFAM" id="SSF53335">
    <property type="entry name" value="S-adenosyl-L-methionine-dependent methyltransferases"/>
    <property type="match status" value="1"/>
</dbReference>
<accession>A0AAD7LH96</accession>
<evidence type="ECO:0000259" key="9">
    <source>
        <dbReference type="PROSITE" id="PS50020"/>
    </source>
</evidence>
<evidence type="ECO:0000256" key="1">
    <source>
        <dbReference type="ARBA" id="ARBA00018517"/>
    </source>
</evidence>
<comment type="catalytic activity">
    <reaction evidence="4">
        <text>a 5'-end (N(7)-methyl 5'-triphosphoguanosine)-ribonucleoside in snoRNA + S-adenosyl-L-methionine = a 5'-end (N(2),N(7)-dimethyl 5'-triphosphoguanosine)-ribonucleoside in snoRNA + S-adenosyl-L-homocysteine + H(+)</text>
        <dbReference type="Rhea" id="RHEA:78475"/>
        <dbReference type="Rhea" id="RHEA-COMP:19086"/>
        <dbReference type="Rhea" id="RHEA-COMP:19088"/>
        <dbReference type="ChEBI" id="CHEBI:15378"/>
        <dbReference type="ChEBI" id="CHEBI:57856"/>
        <dbReference type="ChEBI" id="CHEBI:59789"/>
        <dbReference type="ChEBI" id="CHEBI:156461"/>
        <dbReference type="ChEBI" id="CHEBI:172880"/>
    </reaction>
    <physiologicalReaction direction="left-to-right" evidence="4">
        <dbReference type="Rhea" id="RHEA:78476"/>
    </physiologicalReaction>
</comment>
<evidence type="ECO:0000313" key="10">
    <source>
        <dbReference type="EMBL" id="KAJ7958164.1"/>
    </source>
</evidence>
<evidence type="ECO:0000256" key="8">
    <source>
        <dbReference type="SAM" id="MobiDB-lite"/>
    </source>
</evidence>
<evidence type="ECO:0000256" key="4">
    <source>
        <dbReference type="ARBA" id="ARBA00048740"/>
    </source>
</evidence>
<keyword evidence="11" id="KW-1185">Reference proteome</keyword>
<evidence type="ECO:0000256" key="7">
    <source>
        <dbReference type="ARBA" id="ARBA00049790"/>
    </source>
</evidence>
<feature type="compositionally biased region" description="Basic and acidic residues" evidence="8">
    <location>
        <begin position="422"/>
        <end position="431"/>
    </location>
</feature>
<dbReference type="KEGG" id="qsa:O6P43_018933"/>
<dbReference type="InterPro" id="IPR019012">
    <property type="entry name" value="RNA_cap_Gua-N2-MeTrfase"/>
</dbReference>
<gene>
    <name evidence="10" type="ORF">O6P43_018933</name>
</gene>
<evidence type="ECO:0000313" key="11">
    <source>
        <dbReference type="Proteomes" id="UP001163823"/>
    </source>
</evidence>
<feature type="domain" description="WW" evidence="9">
    <location>
        <begin position="298"/>
        <end position="326"/>
    </location>
</feature>
<organism evidence="10 11">
    <name type="scientific">Quillaja saponaria</name>
    <name type="common">Soap bark tree</name>
    <dbReference type="NCBI Taxonomy" id="32244"/>
    <lineage>
        <taxon>Eukaryota</taxon>
        <taxon>Viridiplantae</taxon>
        <taxon>Streptophyta</taxon>
        <taxon>Embryophyta</taxon>
        <taxon>Tracheophyta</taxon>
        <taxon>Spermatophyta</taxon>
        <taxon>Magnoliopsida</taxon>
        <taxon>eudicotyledons</taxon>
        <taxon>Gunneridae</taxon>
        <taxon>Pentapetalae</taxon>
        <taxon>rosids</taxon>
        <taxon>fabids</taxon>
        <taxon>Fabales</taxon>
        <taxon>Quillajaceae</taxon>
        <taxon>Quillaja</taxon>
    </lineage>
</organism>
<comment type="catalytic activity">
    <reaction evidence="6">
        <text>a 5'-end (N(7)-methyl 5'-triphosphoguanosine)-ribonucleoside in snRNA + S-adenosyl-L-methionine = a 5'-end (N(2),N(7)-dimethyl 5'-triphosphoguanosine)-ribonucleoside in snRNA + S-adenosyl-L-homocysteine + H(+)</text>
        <dbReference type="Rhea" id="RHEA:78471"/>
        <dbReference type="Rhea" id="RHEA-COMP:19085"/>
        <dbReference type="Rhea" id="RHEA-COMP:19087"/>
        <dbReference type="ChEBI" id="CHEBI:15378"/>
        <dbReference type="ChEBI" id="CHEBI:57856"/>
        <dbReference type="ChEBI" id="CHEBI:59789"/>
        <dbReference type="ChEBI" id="CHEBI:156461"/>
        <dbReference type="ChEBI" id="CHEBI:172880"/>
    </reaction>
    <physiologicalReaction direction="left-to-right" evidence="6">
        <dbReference type="Rhea" id="RHEA:78472"/>
    </physiologicalReaction>
</comment>
<evidence type="ECO:0000256" key="5">
    <source>
        <dbReference type="ARBA" id="ARBA00048763"/>
    </source>
</evidence>
<dbReference type="PANTHER" id="PTHR14741">
    <property type="entry name" value="S-ADENOSYLMETHIONINE-DEPENDENT METHYLTRANSFERASE RELATED"/>
    <property type="match status" value="1"/>
</dbReference>
<dbReference type="AlphaFoldDB" id="A0AAD7LH96"/>
<comment type="catalytic activity">
    <reaction evidence="5">
        <text>a 5'-end (N(2),N(7)-dimethyl 5'-triphosphoguanosine)-ribonucleoside in snRNA + S-adenosyl-L-methionine = a 5'-end (N(2),N(2),N(7)-trimethyl 5'-triphosphoguanosine)-ribonucleoside in snRNA + S-adenosyl-L-homocysteine + H(+)</text>
        <dbReference type="Rhea" id="RHEA:78479"/>
        <dbReference type="Rhea" id="RHEA-COMP:19087"/>
        <dbReference type="Rhea" id="RHEA-COMP:19089"/>
        <dbReference type="ChEBI" id="CHEBI:15378"/>
        <dbReference type="ChEBI" id="CHEBI:57856"/>
        <dbReference type="ChEBI" id="CHEBI:59789"/>
        <dbReference type="ChEBI" id="CHEBI:167623"/>
        <dbReference type="ChEBI" id="CHEBI:172880"/>
    </reaction>
    <physiologicalReaction direction="left-to-right" evidence="5">
        <dbReference type="Rhea" id="RHEA:78480"/>
    </physiologicalReaction>
</comment>
<feature type="region of interest" description="Disordered" evidence="8">
    <location>
        <begin position="489"/>
        <end position="518"/>
    </location>
</feature>
<feature type="region of interest" description="Disordered" evidence="8">
    <location>
        <begin position="419"/>
        <end position="447"/>
    </location>
</feature>
<evidence type="ECO:0000256" key="6">
    <source>
        <dbReference type="ARBA" id="ARBA00049075"/>
    </source>
</evidence>
<dbReference type="EMBL" id="JARAOO010000008">
    <property type="protein sequence ID" value="KAJ7958164.1"/>
    <property type="molecule type" value="Genomic_DNA"/>
</dbReference>
<dbReference type="FunFam" id="3.40.50.150:FF:000305">
    <property type="entry name" value="S-adenosyl-L-methionine-dependent methyltransferase superfamily protein"/>
    <property type="match status" value="1"/>
</dbReference>
<feature type="compositionally biased region" description="Polar residues" evidence="8">
    <location>
        <begin position="432"/>
        <end position="447"/>
    </location>
</feature>
<dbReference type="Gene3D" id="3.40.50.150">
    <property type="entry name" value="Vaccinia Virus protein VP39"/>
    <property type="match status" value="1"/>
</dbReference>
<comment type="catalytic activity">
    <reaction evidence="3">
        <text>a 5'-end (N(2),N(7)-dimethyl 5'-triphosphoguanosine)-ribonucleoside in snoRNA + S-adenosyl-L-methionine = a 5'-end (N(2),N(2),N(7)-trimethyl 5'-triphosphoguanosine)-ribonucleoside in snoRNA + S-adenosyl-L-homocysteine + H(+)</text>
        <dbReference type="Rhea" id="RHEA:78507"/>
        <dbReference type="Rhea" id="RHEA-COMP:19088"/>
        <dbReference type="Rhea" id="RHEA-COMP:19090"/>
        <dbReference type="ChEBI" id="CHEBI:15378"/>
        <dbReference type="ChEBI" id="CHEBI:57856"/>
        <dbReference type="ChEBI" id="CHEBI:59789"/>
        <dbReference type="ChEBI" id="CHEBI:167623"/>
        <dbReference type="ChEBI" id="CHEBI:172880"/>
    </reaction>
    <physiologicalReaction direction="left-to-right" evidence="3">
        <dbReference type="Rhea" id="RHEA:78508"/>
    </physiologicalReaction>
</comment>
<sequence length="729" mass="81689">MNNEEHECKGPAIKALGSLFKLTQVFLWDDGVHVSALRQSSKLVDVGDDGGFNLYRTFDDNSSLLPEDRELSRQMCALGLPVSFHTNKERNCVVRGKRKGAHKKNQHRFQNFMDEAPEFSKVSVEEVVFPTKFHDKTSSSLCCMSMLGKSESSYCDVAVDVNKSPCSSGRVNNSASSIMRVDVAFDDDQNGDSTRNNDLFNADMEFVSSTTDINPGVSPGGPLAEAGLIHCEEEDSARIVDHECSEVSSMVCELTEHEKICNNESTELPWVPESFPIYLDGTGCDGNAKFKYNDLGDWMVYWDSFYMRNYFYNIKTHVSTWYAPPGMEDLATGSSTETDDGAALKTTDEYDLQNNSNSLEEPLDKEMLMGKPHDNHSDEDGFAADYCVSDITYSGVYGQTSETKIEQLRLDEACSSNSQLVNKDETDERDTSNFLDTPDKSNSAETTHLNHEDGEFFQLDINSLCNTSSEATSDDKAVLLAHVRPPMSMLDSKPDASTLKPKKKVRRARRQKGLSNESEDLQIDEMNEEFFSTIGKYWCQRDSLFSRFDEGINMDEEGWFSVTPEPIARHQALRCDSGIIVDCFTGVGGNAIQFAHQIDYAMHNAAIYGVSDQIDFIKGDFFQLAPNLKAETVFLSPPWGGPDYAKVTKYDVKTMLKPHDRVYFLFSAAKKIASKIIMFLPRNVEINQLAELSLSTSPPWSLEVEKNFLNGKLKAITAYFSNMEDTKIN</sequence>
<dbReference type="InterPro" id="IPR029063">
    <property type="entry name" value="SAM-dependent_MTases_sf"/>
</dbReference>
<feature type="compositionally biased region" description="Basic residues" evidence="8">
    <location>
        <begin position="500"/>
        <end position="512"/>
    </location>
</feature>
<dbReference type="InterPro" id="IPR001202">
    <property type="entry name" value="WW_dom"/>
</dbReference>
<name>A0AAD7LH96_QUISA</name>
<reference evidence="10" key="1">
    <citation type="journal article" date="2023" name="Science">
        <title>Elucidation of the pathway for biosynthesis of saponin adjuvants from the soapbark tree.</title>
        <authorList>
            <person name="Reed J."/>
            <person name="Orme A."/>
            <person name="El-Demerdash A."/>
            <person name="Owen C."/>
            <person name="Martin L.B.B."/>
            <person name="Misra R.C."/>
            <person name="Kikuchi S."/>
            <person name="Rejzek M."/>
            <person name="Martin A.C."/>
            <person name="Harkess A."/>
            <person name="Leebens-Mack J."/>
            <person name="Louveau T."/>
            <person name="Stephenson M.J."/>
            <person name="Osbourn A."/>
        </authorList>
    </citation>
    <scope>NUCLEOTIDE SEQUENCE</scope>
    <source>
        <strain evidence="10">S10</strain>
    </source>
</reference>
<comment type="similarity">
    <text evidence="2">Belongs to the methyltransferase superfamily. Trimethylguanosine synthase family.</text>
</comment>
<dbReference type="Proteomes" id="UP001163823">
    <property type="component" value="Chromosome 8"/>
</dbReference>
<comment type="caution">
    <text evidence="10">The sequence shown here is derived from an EMBL/GenBank/DDBJ whole genome shotgun (WGS) entry which is preliminary data.</text>
</comment>
<evidence type="ECO:0000256" key="3">
    <source>
        <dbReference type="ARBA" id="ARBA00047418"/>
    </source>
</evidence>
<proteinExistence type="inferred from homology"/>
<dbReference type="GO" id="GO:0071164">
    <property type="term" value="F:RNA cap trimethylguanosine synthase activity"/>
    <property type="evidence" value="ECO:0007669"/>
    <property type="project" value="TreeGrafter"/>
</dbReference>
<dbReference type="PROSITE" id="PS50020">
    <property type="entry name" value="WW_DOMAIN_2"/>
    <property type="match status" value="1"/>
</dbReference>
<dbReference type="PANTHER" id="PTHR14741:SF32">
    <property type="entry name" value="TRIMETHYLGUANOSINE SYNTHASE"/>
    <property type="match status" value="1"/>
</dbReference>
<protein>
    <recommendedName>
        <fullName evidence="1">Trimethylguanosine synthase</fullName>
    </recommendedName>
    <alternativeName>
        <fullName evidence="7">Cap-specific guanine-N(2) methyltransferase</fullName>
    </alternativeName>
</protein>
<evidence type="ECO:0000256" key="2">
    <source>
        <dbReference type="ARBA" id="ARBA00025783"/>
    </source>
</evidence>